<name>K1PZX3_MAGGI</name>
<protein>
    <submittedName>
        <fullName evidence="1">Uncharacterized protein</fullName>
    </submittedName>
</protein>
<reference evidence="1" key="1">
    <citation type="journal article" date="2012" name="Nature">
        <title>The oyster genome reveals stress adaptation and complexity of shell formation.</title>
        <authorList>
            <person name="Zhang G."/>
            <person name="Fang X."/>
            <person name="Guo X."/>
            <person name="Li L."/>
            <person name="Luo R."/>
            <person name="Xu F."/>
            <person name="Yang P."/>
            <person name="Zhang L."/>
            <person name="Wang X."/>
            <person name="Qi H."/>
            <person name="Xiong Z."/>
            <person name="Que H."/>
            <person name="Xie Y."/>
            <person name="Holland P.W."/>
            <person name="Paps J."/>
            <person name="Zhu Y."/>
            <person name="Wu F."/>
            <person name="Chen Y."/>
            <person name="Wang J."/>
            <person name="Peng C."/>
            <person name="Meng J."/>
            <person name="Yang L."/>
            <person name="Liu J."/>
            <person name="Wen B."/>
            <person name="Zhang N."/>
            <person name="Huang Z."/>
            <person name="Zhu Q."/>
            <person name="Feng Y."/>
            <person name="Mount A."/>
            <person name="Hedgecock D."/>
            <person name="Xu Z."/>
            <person name="Liu Y."/>
            <person name="Domazet-Loso T."/>
            <person name="Du Y."/>
            <person name="Sun X."/>
            <person name="Zhang S."/>
            <person name="Liu B."/>
            <person name="Cheng P."/>
            <person name="Jiang X."/>
            <person name="Li J."/>
            <person name="Fan D."/>
            <person name="Wang W."/>
            <person name="Fu W."/>
            <person name="Wang T."/>
            <person name="Wang B."/>
            <person name="Zhang J."/>
            <person name="Peng Z."/>
            <person name="Li Y."/>
            <person name="Li N."/>
            <person name="Wang J."/>
            <person name="Chen M."/>
            <person name="He Y."/>
            <person name="Tan F."/>
            <person name="Song X."/>
            <person name="Zheng Q."/>
            <person name="Huang R."/>
            <person name="Yang H."/>
            <person name="Du X."/>
            <person name="Chen L."/>
            <person name="Yang M."/>
            <person name="Gaffney P.M."/>
            <person name="Wang S."/>
            <person name="Luo L."/>
            <person name="She Z."/>
            <person name="Ming Y."/>
            <person name="Huang W."/>
            <person name="Zhang S."/>
            <person name="Huang B."/>
            <person name="Zhang Y."/>
            <person name="Qu T."/>
            <person name="Ni P."/>
            <person name="Miao G."/>
            <person name="Wang J."/>
            <person name="Wang Q."/>
            <person name="Steinberg C.E."/>
            <person name="Wang H."/>
            <person name="Li N."/>
            <person name="Qian L."/>
            <person name="Zhang G."/>
            <person name="Li Y."/>
            <person name="Yang H."/>
            <person name="Liu X."/>
            <person name="Wang J."/>
            <person name="Yin Y."/>
            <person name="Wang J."/>
        </authorList>
    </citation>
    <scope>NUCLEOTIDE SEQUENCE [LARGE SCALE GENOMIC DNA]</scope>
    <source>
        <strain evidence="1">05x7-T-G4-1.051#20</strain>
    </source>
</reference>
<proteinExistence type="predicted"/>
<accession>K1PZX3</accession>
<dbReference type="EMBL" id="JH815750">
    <property type="protein sequence ID" value="EKC29782.1"/>
    <property type="molecule type" value="Genomic_DNA"/>
</dbReference>
<sequence length="110" mass="12536">MLKTSSQLIFILIKDERGYGMLGERNAFQQKGKEDETLQRSIGKYLYWRSQKVFPGTTTQQLPGRDQLRAVLMCHPVVLFVSRKQYLTRQKPSLWTGPGFPTAGTRGTGD</sequence>
<dbReference type="AlphaFoldDB" id="K1PZX3"/>
<gene>
    <name evidence="1" type="ORF">CGI_10015359</name>
</gene>
<dbReference type="HOGENOM" id="CLU_2173415_0_0_1"/>
<evidence type="ECO:0000313" key="1">
    <source>
        <dbReference type="EMBL" id="EKC29782.1"/>
    </source>
</evidence>
<organism evidence="1">
    <name type="scientific">Magallana gigas</name>
    <name type="common">Pacific oyster</name>
    <name type="synonym">Crassostrea gigas</name>
    <dbReference type="NCBI Taxonomy" id="29159"/>
    <lineage>
        <taxon>Eukaryota</taxon>
        <taxon>Metazoa</taxon>
        <taxon>Spiralia</taxon>
        <taxon>Lophotrochozoa</taxon>
        <taxon>Mollusca</taxon>
        <taxon>Bivalvia</taxon>
        <taxon>Autobranchia</taxon>
        <taxon>Pteriomorphia</taxon>
        <taxon>Ostreida</taxon>
        <taxon>Ostreoidea</taxon>
        <taxon>Ostreidae</taxon>
        <taxon>Magallana</taxon>
    </lineage>
</organism>
<dbReference type="InParanoid" id="K1PZX3"/>